<dbReference type="GO" id="GO:0032993">
    <property type="term" value="C:protein-DNA complex"/>
    <property type="evidence" value="ECO:0007669"/>
    <property type="project" value="TreeGrafter"/>
</dbReference>
<proteinExistence type="inferred from homology"/>
<comment type="similarity">
    <text evidence="1">Belongs to the LysR transcriptional regulatory family.</text>
</comment>
<evidence type="ECO:0000256" key="1">
    <source>
        <dbReference type="ARBA" id="ARBA00009437"/>
    </source>
</evidence>
<name>A0A4R1FT13_9NOCA</name>
<protein>
    <submittedName>
        <fullName evidence="7">DNA-binding transcriptional LysR family regulator</fullName>
    </submittedName>
</protein>
<dbReference type="PROSITE" id="PS50931">
    <property type="entry name" value="HTH_LYSR"/>
    <property type="match status" value="1"/>
</dbReference>
<dbReference type="InterPro" id="IPR011991">
    <property type="entry name" value="ArsR-like_HTH"/>
</dbReference>
<dbReference type="PANTHER" id="PTHR30346:SF29">
    <property type="entry name" value="LYSR SUBSTRATE-BINDING"/>
    <property type="match status" value="1"/>
</dbReference>
<dbReference type="Gene3D" id="1.10.10.10">
    <property type="entry name" value="Winged helix-like DNA-binding domain superfamily/Winged helix DNA-binding domain"/>
    <property type="match status" value="1"/>
</dbReference>
<evidence type="ECO:0000259" key="6">
    <source>
        <dbReference type="PROSITE" id="PS50931"/>
    </source>
</evidence>
<dbReference type="Pfam" id="PF00126">
    <property type="entry name" value="HTH_1"/>
    <property type="match status" value="1"/>
</dbReference>
<evidence type="ECO:0000256" key="5">
    <source>
        <dbReference type="ARBA" id="ARBA00023163"/>
    </source>
</evidence>
<keyword evidence="4" id="KW-0010">Activator</keyword>
<dbReference type="InterPro" id="IPR005119">
    <property type="entry name" value="LysR_subst-bd"/>
</dbReference>
<evidence type="ECO:0000256" key="2">
    <source>
        <dbReference type="ARBA" id="ARBA00023015"/>
    </source>
</evidence>
<dbReference type="SUPFAM" id="SSF53850">
    <property type="entry name" value="Periplasmic binding protein-like II"/>
    <property type="match status" value="1"/>
</dbReference>
<dbReference type="GO" id="GO:0003677">
    <property type="term" value="F:DNA binding"/>
    <property type="evidence" value="ECO:0007669"/>
    <property type="project" value="UniProtKB-KW"/>
</dbReference>
<gene>
    <name evidence="7" type="ORF">DFR71_4543</name>
</gene>
<dbReference type="AlphaFoldDB" id="A0A4R1FT13"/>
<dbReference type="Pfam" id="PF03466">
    <property type="entry name" value="LysR_substrate"/>
    <property type="match status" value="1"/>
</dbReference>
<dbReference type="RefSeq" id="WP_243655007.1">
    <property type="nucleotide sequence ID" value="NZ_SMFR01000003.1"/>
</dbReference>
<dbReference type="Gene3D" id="3.40.190.10">
    <property type="entry name" value="Periplasmic binding protein-like II"/>
    <property type="match status" value="2"/>
</dbReference>
<evidence type="ECO:0000256" key="4">
    <source>
        <dbReference type="ARBA" id="ARBA00023159"/>
    </source>
</evidence>
<keyword evidence="2" id="KW-0805">Transcription regulation</keyword>
<organism evidence="7 8">
    <name type="scientific">Nocardia alba</name>
    <dbReference type="NCBI Taxonomy" id="225051"/>
    <lineage>
        <taxon>Bacteria</taxon>
        <taxon>Bacillati</taxon>
        <taxon>Actinomycetota</taxon>
        <taxon>Actinomycetes</taxon>
        <taxon>Mycobacteriales</taxon>
        <taxon>Nocardiaceae</taxon>
        <taxon>Nocardia</taxon>
    </lineage>
</organism>
<reference evidence="7 8" key="1">
    <citation type="submission" date="2019-03" db="EMBL/GenBank/DDBJ databases">
        <title>Genomic Encyclopedia of Type Strains, Phase IV (KMG-IV): sequencing the most valuable type-strain genomes for metagenomic binning, comparative biology and taxonomic classification.</title>
        <authorList>
            <person name="Goeker M."/>
        </authorList>
    </citation>
    <scope>NUCLEOTIDE SEQUENCE [LARGE SCALE GENOMIC DNA]</scope>
    <source>
        <strain evidence="7 8">DSM 44684</strain>
    </source>
</reference>
<dbReference type="InterPro" id="IPR036388">
    <property type="entry name" value="WH-like_DNA-bd_sf"/>
</dbReference>
<keyword evidence="5" id="KW-0804">Transcription</keyword>
<dbReference type="EMBL" id="SMFR01000003">
    <property type="protein sequence ID" value="TCJ95628.1"/>
    <property type="molecule type" value="Genomic_DNA"/>
</dbReference>
<keyword evidence="3 7" id="KW-0238">DNA-binding</keyword>
<dbReference type="Proteomes" id="UP000294856">
    <property type="component" value="Unassembled WGS sequence"/>
</dbReference>
<sequence length="319" mass="34057">MSRQAETGIPDLRRMMFLCDLAELGTVVAVAERRNITSSAVSQQLRVLEDEIGMILFRRDGRTFGLTRGGEVLVEHVRHVLAAVDEAVSAVAATGKTVAGRITVSGFTISIPGLIAPMVQRLSRDVPDLRTRVLQIDTVPAVRALRRGELDLAITCWYHFGGGESLAGLVSEEIMVDPIVLLAPERLHRRVRMFGLAALAEEPWITAPPGGALATAAARAAEAAGFTMKVAHRMEGAQNVAQFAASEVASAMVPLLAVPPGAERLIVDGLDLGGRSICATYREGRQRDPNIRATLHVLRGVVADRSALPARPDELGAAS</sequence>
<dbReference type="STRING" id="1210063.GCA_001612665_03987"/>
<dbReference type="GO" id="GO:0003700">
    <property type="term" value="F:DNA-binding transcription factor activity"/>
    <property type="evidence" value="ECO:0007669"/>
    <property type="project" value="InterPro"/>
</dbReference>
<accession>A0A4R1FT13</accession>
<evidence type="ECO:0000256" key="3">
    <source>
        <dbReference type="ARBA" id="ARBA00023125"/>
    </source>
</evidence>
<dbReference type="SUPFAM" id="SSF46785">
    <property type="entry name" value="Winged helix' DNA-binding domain"/>
    <property type="match status" value="1"/>
</dbReference>
<dbReference type="InterPro" id="IPR036390">
    <property type="entry name" value="WH_DNA-bd_sf"/>
</dbReference>
<feature type="domain" description="HTH lysR-type" evidence="6">
    <location>
        <begin position="10"/>
        <end position="67"/>
    </location>
</feature>
<dbReference type="CDD" id="cd00090">
    <property type="entry name" value="HTH_ARSR"/>
    <property type="match status" value="1"/>
</dbReference>
<evidence type="ECO:0000313" key="8">
    <source>
        <dbReference type="Proteomes" id="UP000294856"/>
    </source>
</evidence>
<comment type="caution">
    <text evidence="7">The sequence shown here is derived from an EMBL/GenBank/DDBJ whole genome shotgun (WGS) entry which is preliminary data.</text>
</comment>
<dbReference type="InterPro" id="IPR000847">
    <property type="entry name" value="LysR_HTH_N"/>
</dbReference>
<evidence type="ECO:0000313" key="7">
    <source>
        <dbReference type="EMBL" id="TCJ95628.1"/>
    </source>
</evidence>
<dbReference type="PANTHER" id="PTHR30346">
    <property type="entry name" value="TRANSCRIPTIONAL DUAL REGULATOR HCAR-RELATED"/>
    <property type="match status" value="1"/>
</dbReference>
<keyword evidence="8" id="KW-1185">Reference proteome</keyword>